<dbReference type="Gene3D" id="1.10.472.20">
    <property type="entry name" value="Nitrile hydratase, beta subunit"/>
    <property type="match status" value="1"/>
</dbReference>
<dbReference type="InterPro" id="IPR024690">
    <property type="entry name" value="CN_hydtase_beta_dom_C"/>
</dbReference>
<organism evidence="8 9">
    <name type="scientific">Geodermatophilus ruber</name>
    <dbReference type="NCBI Taxonomy" id="504800"/>
    <lineage>
        <taxon>Bacteria</taxon>
        <taxon>Bacillati</taxon>
        <taxon>Actinomycetota</taxon>
        <taxon>Actinomycetes</taxon>
        <taxon>Geodermatophilales</taxon>
        <taxon>Geodermatophilaceae</taxon>
        <taxon>Geodermatophilus</taxon>
    </lineage>
</organism>
<keyword evidence="3 5" id="KW-0456">Lyase</keyword>
<comment type="similarity">
    <text evidence="2 5">Belongs to the nitrile hydratase subunit beta family.</text>
</comment>
<feature type="domain" description="Nitrile hydratase beta subunit-like N-terminal" evidence="7">
    <location>
        <begin position="1"/>
        <end position="108"/>
    </location>
</feature>
<evidence type="ECO:0000256" key="3">
    <source>
        <dbReference type="ARBA" id="ARBA00023239"/>
    </source>
</evidence>
<dbReference type="EC" id="4.2.1.84" evidence="5"/>
<dbReference type="InParanoid" id="A0A1I4BLQ7"/>
<proteinExistence type="inferred from homology"/>
<dbReference type="OrthoDB" id="3478924at2"/>
<evidence type="ECO:0000256" key="1">
    <source>
        <dbReference type="ARBA" id="ARBA00004042"/>
    </source>
</evidence>
<evidence type="ECO:0000256" key="2">
    <source>
        <dbReference type="ARBA" id="ARBA00009098"/>
    </source>
</evidence>
<gene>
    <name evidence="8" type="ORF">SAMN04488085_103107</name>
</gene>
<dbReference type="InterPro" id="IPR008990">
    <property type="entry name" value="Elect_transpt_acc-like_dom_sf"/>
</dbReference>
<dbReference type="GO" id="GO:0046914">
    <property type="term" value="F:transition metal ion binding"/>
    <property type="evidence" value="ECO:0007669"/>
    <property type="project" value="InterPro"/>
</dbReference>
<dbReference type="Pfam" id="PF21006">
    <property type="entry name" value="NHase_beta_N"/>
    <property type="match status" value="1"/>
</dbReference>
<evidence type="ECO:0000259" key="6">
    <source>
        <dbReference type="Pfam" id="PF02211"/>
    </source>
</evidence>
<name>A0A1I4BLQ7_9ACTN</name>
<evidence type="ECO:0000259" key="7">
    <source>
        <dbReference type="Pfam" id="PF21006"/>
    </source>
</evidence>
<keyword evidence="9" id="KW-1185">Reference proteome</keyword>
<reference evidence="8 9" key="1">
    <citation type="submission" date="2016-10" db="EMBL/GenBank/DDBJ databases">
        <authorList>
            <person name="de Groot N.N."/>
        </authorList>
    </citation>
    <scope>NUCLEOTIDE SEQUENCE [LARGE SCALE GENOMIC DNA]</scope>
    <source>
        <strain evidence="8 9">DSM 45317</strain>
    </source>
</reference>
<protein>
    <recommendedName>
        <fullName evidence="5">Nitrile hydratase subunit beta</fullName>
        <shortName evidence="5">NHase</shortName>
        <ecNumber evidence="5">4.2.1.84</ecNumber>
    </recommendedName>
</protein>
<dbReference type="EMBL" id="FOSW01000003">
    <property type="protein sequence ID" value="SFK69792.1"/>
    <property type="molecule type" value="Genomic_DNA"/>
</dbReference>
<dbReference type="NCBIfam" id="TIGR03888">
    <property type="entry name" value="nitrile_beta"/>
    <property type="match status" value="1"/>
</dbReference>
<comment type="function">
    <text evidence="1 5">NHase catalyzes the hydration of various nitrile compounds to the corresponding amides.</text>
</comment>
<dbReference type="Pfam" id="PF02211">
    <property type="entry name" value="NHase_beta_C"/>
    <property type="match status" value="1"/>
</dbReference>
<evidence type="ECO:0000256" key="5">
    <source>
        <dbReference type="PIRNR" id="PIRNR001427"/>
    </source>
</evidence>
<dbReference type="STRING" id="504800.SAMN04488085_103107"/>
<dbReference type="GO" id="GO:0018822">
    <property type="term" value="F:nitrile hydratase activity"/>
    <property type="evidence" value="ECO:0007669"/>
    <property type="project" value="UniProtKB-EC"/>
</dbReference>
<dbReference type="Gene3D" id="2.30.30.50">
    <property type="match status" value="1"/>
</dbReference>
<comment type="catalytic activity">
    <reaction evidence="4 5">
        <text>an aliphatic primary amide = an aliphatic nitrile + H2O</text>
        <dbReference type="Rhea" id="RHEA:12673"/>
        <dbReference type="ChEBI" id="CHEBI:15377"/>
        <dbReference type="ChEBI" id="CHEBI:65285"/>
        <dbReference type="ChEBI" id="CHEBI:80291"/>
        <dbReference type="EC" id="4.2.1.84"/>
    </reaction>
</comment>
<feature type="domain" description="Nitrile hydratase beta subunit" evidence="6">
    <location>
        <begin position="126"/>
        <end position="221"/>
    </location>
</feature>
<evidence type="ECO:0000313" key="8">
    <source>
        <dbReference type="EMBL" id="SFK69792.1"/>
    </source>
</evidence>
<dbReference type="InterPro" id="IPR003168">
    <property type="entry name" value="Nitrile_hydratase_bsu"/>
</dbReference>
<evidence type="ECO:0000313" key="9">
    <source>
        <dbReference type="Proteomes" id="UP000199152"/>
    </source>
</evidence>
<dbReference type="PIRSF" id="PIRSF001427">
    <property type="entry name" value="NHase_beta"/>
    <property type="match status" value="1"/>
</dbReference>
<accession>A0A1I4BLQ7</accession>
<sequence>MDGVHDIGGTDGLGPVGYRPEEPLFDNPWERTVFAMSFPAMASGLNLDAFRHGIEKMHPVDYLSSPYYEHWLFTMEKGLVETGLLTEEELRARTQQFLDDPSAPLPQRSDPAAAEAIVGFLRSGAPARREIDAKPAFAPGDRVLVRNLHPKGHTRLAGYLRGKRGVIDAVHGAFVFPDTHAHGLGEQPQHVYTVRFDSVEVWGPGADPRTVNHFDMWESYLVALDGDTDDRAALDR</sequence>
<dbReference type="SUPFAM" id="SSF50090">
    <property type="entry name" value="Electron transport accessory proteins"/>
    <property type="match status" value="1"/>
</dbReference>
<dbReference type="RefSeq" id="WP_091322178.1">
    <property type="nucleotide sequence ID" value="NZ_FOSW01000003.1"/>
</dbReference>
<dbReference type="Proteomes" id="UP000199152">
    <property type="component" value="Unassembled WGS sequence"/>
</dbReference>
<evidence type="ECO:0000256" key="4">
    <source>
        <dbReference type="ARBA" id="ARBA00044877"/>
    </source>
</evidence>
<dbReference type="AlphaFoldDB" id="A0A1I4BLQ7"/>
<dbReference type="InterPro" id="IPR049054">
    <property type="entry name" value="CN_hydtase_beta-like_N"/>
</dbReference>
<dbReference type="InterPro" id="IPR042262">
    <property type="entry name" value="CN_hydtase_beta_C"/>
</dbReference>